<feature type="transmembrane region" description="Helical" evidence="1">
    <location>
        <begin position="124"/>
        <end position="144"/>
    </location>
</feature>
<feature type="transmembrane region" description="Helical" evidence="1">
    <location>
        <begin position="95"/>
        <end position="112"/>
    </location>
</feature>
<sequence length="193" mass="22147">MLKHKIIIILSLVFVVFMTVLFILYLIKDDSSRWMVALGGILVSALPISLLFVKHNPFNIPIIIGFYVFVFCTTFLGSIANFYVDFKWWDSTLHFYKGIFIGFVGIALYKFFIPQGARKDISSWIIFLFVLSLSVTSTVLWEIYEFAGDLTFTQTMQRGGNKDTMYDMIFGLTGGLLISIYSSVQKNHDNLQR</sequence>
<keyword evidence="1" id="KW-0812">Transmembrane</keyword>
<dbReference type="Proteomes" id="UP001234602">
    <property type="component" value="Unassembled WGS sequence"/>
</dbReference>
<dbReference type="Pfam" id="PF09997">
    <property type="entry name" value="DUF2238"/>
    <property type="match status" value="1"/>
</dbReference>
<feature type="transmembrane region" description="Helical" evidence="1">
    <location>
        <begin position="33"/>
        <end position="53"/>
    </location>
</feature>
<dbReference type="AlphaFoldDB" id="A0AAW7IN83"/>
<evidence type="ECO:0000313" key="2">
    <source>
        <dbReference type="EMBL" id="MDM5453146.1"/>
    </source>
</evidence>
<evidence type="ECO:0000313" key="3">
    <source>
        <dbReference type="Proteomes" id="UP001234602"/>
    </source>
</evidence>
<feature type="transmembrane region" description="Helical" evidence="1">
    <location>
        <begin position="164"/>
        <end position="184"/>
    </location>
</feature>
<keyword evidence="1" id="KW-1133">Transmembrane helix</keyword>
<organism evidence="2 3">
    <name type="scientific">Peribacillus simplex</name>
    <dbReference type="NCBI Taxonomy" id="1478"/>
    <lineage>
        <taxon>Bacteria</taxon>
        <taxon>Bacillati</taxon>
        <taxon>Bacillota</taxon>
        <taxon>Bacilli</taxon>
        <taxon>Bacillales</taxon>
        <taxon>Bacillaceae</taxon>
        <taxon>Peribacillus</taxon>
    </lineage>
</organism>
<feature type="transmembrane region" description="Helical" evidence="1">
    <location>
        <begin position="60"/>
        <end position="83"/>
    </location>
</feature>
<proteinExistence type="predicted"/>
<protein>
    <submittedName>
        <fullName evidence="2">Membrane-spanning protein</fullName>
    </submittedName>
</protein>
<comment type="caution">
    <text evidence="2">The sequence shown here is derived from an EMBL/GenBank/DDBJ whole genome shotgun (WGS) entry which is preliminary data.</text>
</comment>
<evidence type="ECO:0000256" key="1">
    <source>
        <dbReference type="SAM" id="Phobius"/>
    </source>
</evidence>
<keyword evidence="1" id="KW-0472">Membrane</keyword>
<dbReference type="EMBL" id="JAUCEY010000008">
    <property type="protein sequence ID" value="MDM5453146.1"/>
    <property type="molecule type" value="Genomic_DNA"/>
</dbReference>
<dbReference type="InterPro" id="IPR014509">
    <property type="entry name" value="YjdF-like"/>
</dbReference>
<gene>
    <name evidence="2" type="ORF">QUF89_13220</name>
</gene>
<feature type="transmembrane region" description="Helical" evidence="1">
    <location>
        <begin position="7"/>
        <end position="27"/>
    </location>
</feature>
<reference evidence="2" key="1">
    <citation type="submission" date="2023-06" db="EMBL/GenBank/DDBJ databases">
        <title>Comparative genomics of Bacillaceae isolates and their secondary metabolite potential.</title>
        <authorList>
            <person name="Song L."/>
            <person name="Nielsen L.J."/>
            <person name="Mohite O."/>
            <person name="Xu X."/>
            <person name="Weber T."/>
            <person name="Kovacs A.T."/>
        </authorList>
    </citation>
    <scope>NUCLEOTIDE SEQUENCE</scope>
    <source>
        <strain evidence="2">D8_B_37</strain>
    </source>
</reference>
<name>A0AAW7IN83_9BACI</name>
<accession>A0AAW7IN83</accession>
<dbReference type="RefSeq" id="WP_289320158.1">
    <property type="nucleotide sequence ID" value="NZ_JAUCEY010000008.1"/>
</dbReference>